<feature type="transmembrane region" description="Helical" evidence="6">
    <location>
        <begin position="183"/>
        <end position="202"/>
    </location>
</feature>
<dbReference type="Pfam" id="PF02588">
    <property type="entry name" value="YitT_membrane"/>
    <property type="match status" value="1"/>
</dbReference>
<protein>
    <submittedName>
        <fullName evidence="8">Uncharacterized membrane-anchored protein YitT (DUF2179 family)</fullName>
    </submittedName>
</protein>
<evidence type="ECO:0000256" key="4">
    <source>
        <dbReference type="ARBA" id="ARBA00022989"/>
    </source>
</evidence>
<feature type="transmembrane region" description="Helical" evidence="6">
    <location>
        <begin position="56"/>
        <end position="79"/>
    </location>
</feature>
<evidence type="ECO:0000256" key="1">
    <source>
        <dbReference type="ARBA" id="ARBA00004651"/>
    </source>
</evidence>
<dbReference type="InterPro" id="IPR003740">
    <property type="entry name" value="YitT"/>
</dbReference>
<dbReference type="Gene3D" id="3.30.70.120">
    <property type="match status" value="1"/>
</dbReference>
<keyword evidence="2" id="KW-1003">Cell membrane</keyword>
<dbReference type="PIRSF" id="PIRSF006483">
    <property type="entry name" value="Membrane_protein_YitT"/>
    <property type="match status" value="1"/>
</dbReference>
<feature type="transmembrane region" description="Helical" evidence="6">
    <location>
        <begin position="157"/>
        <end position="177"/>
    </location>
</feature>
<proteinExistence type="predicted"/>
<evidence type="ECO:0000259" key="7">
    <source>
        <dbReference type="Pfam" id="PF10035"/>
    </source>
</evidence>
<feature type="transmembrane region" description="Helical" evidence="6">
    <location>
        <begin position="115"/>
        <end position="136"/>
    </location>
</feature>
<gene>
    <name evidence="8" type="ORF">J2S15_000316</name>
</gene>
<keyword evidence="5 6" id="KW-0472">Membrane</keyword>
<keyword evidence="9" id="KW-1185">Reference proteome</keyword>
<reference evidence="8 9" key="1">
    <citation type="submission" date="2023-07" db="EMBL/GenBank/DDBJ databases">
        <title>Genomic Encyclopedia of Type Strains, Phase IV (KMG-IV): sequencing the most valuable type-strain genomes for metagenomic binning, comparative biology and taxonomic classification.</title>
        <authorList>
            <person name="Goeker M."/>
        </authorList>
    </citation>
    <scope>NUCLEOTIDE SEQUENCE [LARGE SCALE GENOMIC DNA]</scope>
    <source>
        <strain evidence="8 9">DSM 16784</strain>
    </source>
</reference>
<dbReference type="RefSeq" id="WP_307404818.1">
    <property type="nucleotide sequence ID" value="NZ_JAUSUR010000001.1"/>
</dbReference>
<dbReference type="Pfam" id="PF10035">
    <property type="entry name" value="DUF2179"/>
    <property type="match status" value="1"/>
</dbReference>
<comment type="subcellular location">
    <subcellularLocation>
        <location evidence="1">Cell membrane</location>
        <topology evidence="1">Multi-pass membrane protein</topology>
    </subcellularLocation>
</comment>
<sequence length="288" mass="32464">MKKTMKRYSRNAIIVVFGTFVFTLGISLFITPIHMYSGGVMGFSQVLRTLLSDAGIHFPFEVSGIINFILNVPLMILAYRNISKRFFFLTILSVLTQTLFLAIIPVLQTPILDDILASCLVGGIISGFGIGCILRARGSGGGLDILGVFFTRKFSNFSVGRLSIIVNSFLFVTYALLFNVETAIYFMIYLVVFNFVVDKVHYQNINMTAMIFTRHIEVMDYIVDHMHRGVTFWEGAGGYTHEGTYIMITAISKYEIPLLKKKVKMFDEHAFIIFSEGLSVSGNFQKRL</sequence>
<dbReference type="InterPro" id="IPR015867">
    <property type="entry name" value="N-reg_PII/ATP_PRibTrfase_C"/>
</dbReference>
<accession>A0ABU0DZ73</accession>
<feature type="transmembrane region" description="Helical" evidence="6">
    <location>
        <begin position="12"/>
        <end position="36"/>
    </location>
</feature>
<name>A0ABU0DZ73_9FIRM</name>
<comment type="caution">
    <text evidence="8">The sequence shown here is derived from an EMBL/GenBank/DDBJ whole genome shotgun (WGS) entry which is preliminary data.</text>
</comment>
<dbReference type="InterPro" id="IPR019264">
    <property type="entry name" value="DUF2179"/>
</dbReference>
<evidence type="ECO:0000256" key="6">
    <source>
        <dbReference type="SAM" id="Phobius"/>
    </source>
</evidence>
<evidence type="ECO:0000313" key="8">
    <source>
        <dbReference type="EMBL" id="MDQ0359585.1"/>
    </source>
</evidence>
<dbReference type="PANTHER" id="PTHR33545">
    <property type="entry name" value="UPF0750 MEMBRANE PROTEIN YITT-RELATED"/>
    <property type="match status" value="1"/>
</dbReference>
<evidence type="ECO:0000256" key="2">
    <source>
        <dbReference type="ARBA" id="ARBA00022475"/>
    </source>
</evidence>
<evidence type="ECO:0000256" key="5">
    <source>
        <dbReference type="ARBA" id="ARBA00023136"/>
    </source>
</evidence>
<feature type="domain" description="DUF2179" evidence="7">
    <location>
        <begin position="228"/>
        <end position="282"/>
    </location>
</feature>
<dbReference type="EMBL" id="JAUSUR010000001">
    <property type="protein sequence ID" value="MDQ0359585.1"/>
    <property type="molecule type" value="Genomic_DNA"/>
</dbReference>
<evidence type="ECO:0000256" key="3">
    <source>
        <dbReference type="ARBA" id="ARBA00022692"/>
    </source>
</evidence>
<organism evidence="8 9">
    <name type="scientific">Breznakia pachnodae</name>
    <dbReference type="NCBI Taxonomy" id="265178"/>
    <lineage>
        <taxon>Bacteria</taxon>
        <taxon>Bacillati</taxon>
        <taxon>Bacillota</taxon>
        <taxon>Erysipelotrichia</taxon>
        <taxon>Erysipelotrichales</taxon>
        <taxon>Erysipelotrichaceae</taxon>
        <taxon>Breznakia</taxon>
    </lineage>
</organism>
<evidence type="ECO:0000313" key="9">
    <source>
        <dbReference type="Proteomes" id="UP001230220"/>
    </source>
</evidence>
<dbReference type="PANTHER" id="PTHR33545:SF5">
    <property type="entry name" value="UPF0750 MEMBRANE PROTEIN YITT"/>
    <property type="match status" value="1"/>
</dbReference>
<dbReference type="CDD" id="cd16380">
    <property type="entry name" value="YitT_C"/>
    <property type="match status" value="1"/>
</dbReference>
<feature type="transmembrane region" description="Helical" evidence="6">
    <location>
        <begin position="86"/>
        <end position="109"/>
    </location>
</feature>
<keyword evidence="4 6" id="KW-1133">Transmembrane helix</keyword>
<dbReference type="Proteomes" id="UP001230220">
    <property type="component" value="Unassembled WGS sequence"/>
</dbReference>
<dbReference type="InterPro" id="IPR051461">
    <property type="entry name" value="UPF0750_membrane"/>
</dbReference>
<keyword evidence="3 6" id="KW-0812">Transmembrane</keyword>